<dbReference type="SUPFAM" id="SSF48264">
    <property type="entry name" value="Cytochrome P450"/>
    <property type="match status" value="1"/>
</dbReference>
<comment type="cofactor">
    <cofactor evidence="1 9">
        <name>heme</name>
        <dbReference type="ChEBI" id="CHEBI:30413"/>
    </cofactor>
</comment>
<dbReference type="Gene3D" id="1.10.630.10">
    <property type="entry name" value="Cytochrome P450"/>
    <property type="match status" value="1"/>
</dbReference>
<name>A0A8H3CKL0_9AGAM</name>
<dbReference type="PROSITE" id="PS00086">
    <property type="entry name" value="CYTOCHROME_P450"/>
    <property type="match status" value="1"/>
</dbReference>
<comment type="caution">
    <text evidence="12">The sequence shown here is derived from an EMBL/GenBank/DDBJ whole genome shotgun (WGS) entry which is preliminary data.</text>
</comment>
<evidence type="ECO:0000256" key="3">
    <source>
        <dbReference type="ARBA" id="ARBA00010617"/>
    </source>
</evidence>
<sequence length="559" mass="62941">MTFIYSNSNLIPIANDVVNIRTLGYIVLTTSIVVAVIALAFKLNRKEGQTAQAPPTIPWKWFSKGKQLVGAPYRGILIAEKYKPLYGDIIQLSEPFKQRVMLNSFEVISEALDKQSGSTSDRPRNVMLVEMTGIDSSVAFRNHDEKHKKLRRIIASGLHPVAARSYSDMHMSTTAFFLLDIFNRTTQQSESAHDVIDMKLPDANYHSEALLASIQDSIGRFIMRMTFGYIVKENDPVLKRQSALAQDLISNFGTHFWVNDFPILRYIPSWFPGAGFKRYAKRMYSMRQKTVQETFEAVLSQALRGDILPASYASNLIELKGGRNISEDDTELVRWTSNSMFAAGSTTTTALVNSFIFAMSIRSEIASKVQAEIDAQIGRDRIPTLHDRSVLPYTDAVLQEVIRFYPVFPLGLEHVASEEIEVRGYKIKKGTILEGNIWAIMHDPTLYLDPYTFNPERYLKERPETDPRRFLFGFGRRVCPGQHVANNGAFVMGAAFLSVFNISASEETMKKAESCANEPWKMFKAYGAMEPMPFGCTVSVRDKAAASVLETCKETSIMT</sequence>
<evidence type="ECO:0000256" key="11">
    <source>
        <dbReference type="SAM" id="Phobius"/>
    </source>
</evidence>
<keyword evidence="11" id="KW-0812">Transmembrane</keyword>
<keyword evidence="4 9" id="KW-0349">Heme</keyword>
<evidence type="ECO:0000256" key="2">
    <source>
        <dbReference type="ARBA" id="ARBA00005179"/>
    </source>
</evidence>
<dbReference type="PANTHER" id="PTHR46300">
    <property type="entry name" value="P450, PUTATIVE (EUROFUNG)-RELATED-RELATED"/>
    <property type="match status" value="1"/>
</dbReference>
<feature type="transmembrane region" description="Helical" evidence="11">
    <location>
        <begin position="20"/>
        <end position="41"/>
    </location>
</feature>
<proteinExistence type="inferred from homology"/>
<dbReference type="PRINTS" id="PR00463">
    <property type="entry name" value="EP450I"/>
</dbReference>
<dbReference type="Proteomes" id="UP000663853">
    <property type="component" value="Unassembled WGS sequence"/>
</dbReference>
<comment type="similarity">
    <text evidence="3 10">Belongs to the cytochrome P450 family.</text>
</comment>
<dbReference type="GO" id="GO:0004497">
    <property type="term" value="F:monooxygenase activity"/>
    <property type="evidence" value="ECO:0007669"/>
    <property type="project" value="UniProtKB-KW"/>
</dbReference>
<dbReference type="Pfam" id="PF00067">
    <property type="entry name" value="p450"/>
    <property type="match status" value="1"/>
</dbReference>
<keyword evidence="7 9" id="KW-0408">Iron</keyword>
<evidence type="ECO:0000256" key="9">
    <source>
        <dbReference type="PIRSR" id="PIRSR602401-1"/>
    </source>
</evidence>
<evidence type="ECO:0000256" key="6">
    <source>
        <dbReference type="ARBA" id="ARBA00023002"/>
    </source>
</evidence>
<evidence type="ECO:0000256" key="4">
    <source>
        <dbReference type="ARBA" id="ARBA00022617"/>
    </source>
</evidence>
<dbReference type="InterPro" id="IPR036396">
    <property type="entry name" value="Cyt_P450_sf"/>
</dbReference>
<dbReference type="AlphaFoldDB" id="A0A8H3CKL0"/>
<dbReference type="GO" id="GO:0020037">
    <property type="term" value="F:heme binding"/>
    <property type="evidence" value="ECO:0007669"/>
    <property type="project" value="InterPro"/>
</dbReference>
<protein>
    <recommendedName>
        <fullName evidence="14">O-methylsterigmatocystin oxidoreductase</fullName>
    </recommendedName>
</protein>
<feature type="binding site" description="axial binding residue" evidence="9">
    <location>
        <position position="479"/>
    </location>
    <ligand>
        <name>heme</name>
        <dbReference type="ChEBI" id="CHEBI:30413"/>
    </ligand>
    <ligandPart>
        <name>Fe</name>
        <dbReference type="ChEBI" id="CHEBI:18248"/>
    </ligandPart>
</feature>
<keyword evidence="8 10" id="KW-0503">Monooxygenase</keyword>
<reference evidence="12" key="1">
    <citation type="submission" date="2021-01" db="EMBL/GenBank/DDBJ databases">
        <authorList>
            <person name="Kaushik A."/>
        </authorList>
    </citation>
    <scope>NUCLEOTIDE SEQUENCE</scope>
    <source>
        <strain evidence="12">AG6-10EEA</strain>
    </source>
</reference>
<keyword evidence="11" id="KW-0472">Membrane</keyword>
<dbReference type="GO" id="GO:0016705">
    <property type="term" value="F:oxidoreductase activity, acting on paired donors, with incorporation or reduction of molecular oxygen"/>
    <property type="evidence" value="ECO:0007669"/>
    <property type="project" value="InterPro"/>
</dbReference>
<accession>A0A8H3CKL0</accession>
<organism evidence="12 13">
    <name type="scientific">Rhizoctonia solani</name>
    <dbReference type="NCBI Taxonomy" id="456999"/>
    <lineage>
        <taxon>Eukaryota</taxon>
        <taxon>Fungi</taxon>
        <taxon>Dikarya</taxon>
        <taxon>Basidiomycota</taxon>
        <taxon>Agaricomycotina</taxon>
        <taxon>Agaricomycetes</taxon>
        <taxon>Cantharellales</taxon>
        <taxon>Ceratobasidiaceae</taxon>
        <taxon>Rhizoctonia</taxon>
    </lineage>
</organism>
<dbReference type="InterPro" id="IPR001128">
    <property type="entry name" value="Cyt_P450"/>
</dbReference>
<evidence type="ECO:0000256" key="10">
    <source>
        <dbReference type="RuleBase" id="RU000461"/>
    </source>
</evidence>
<evidence type="ECO:0008006" key="14">
    <source>
        <dbReference type="Google" id="ProtNLM"/>
    </source>
</evidence>
<dbReference type="PANTHER" id="PTHR46300:SF7">
    <property type="entry name" value="P450, PUTATIVE (EUROFUNG)-RELATED"/>
    <property type="match status" value="1"/>
</dbReference>
<keyword evidence="6 10" id="KW-0560">Oxidoreductase</keyword>
<evidence type="ECO:0000313" key="13">
    <source>
        <dbReference type="Proteomes" id="UP000663853"/>
    </source>
</evidence>
<evidence type="ECO:0000256" key="7">
    <source>
        <dbReference type="ARBA" id="ARBA00023004"/>
    </source>
</evidence>
<dbReference type="InterPro" id="IPR002401">
    <property type="entry name" value="Cyt_P450_E_grp-I"/>
</dbReference>
<evidence type="ECO:0000256" key="5">
    <source>
        <dbReference type="ARBA" id="ARBA00022723"/>
    </source>
</evidence>
<comment type="pathway">
    <text evidence="2">Secondary metabolite biosynthesis.</text>
</comment>
<dbReference type="InterPro" id="IPR017972">
    <property type="entry name" value="Cyt_P450_CS"/>
</dbReference>
<dbReference type="PRINTS" id="PR00385">
    <property type="entry name" value="P450"/>
</dbReference>
<dbReference type="GO" id="GO:0005506">
    <property type="term" value="F:iron ion binding"/>
    <property type="evidence" value="ECO:0007669"/>
    <property type="project" value="InterPro"/>
</dbReference>
<gene>
    <name evidence="12" type="ORF">RDB_LOCUS95638</name>
</gene>
<keyword evidence="11" id="KW-1133">Transmembrane helix</keyword>
<dbReference type="InterPro" id="IPR050364">
    <property type="entry name" value="Cytochrome_P450_fung"/>
</dbReference>
<keyword evidence="5 9" id="KW-0479">Metal-binding</keyword>
<evidence type="ECO:0000256" key="8">
    <source>
        <dbReference type="ARBA" id="ARBA00023033"/>
    </source>
</evidence>
<evidence type="ECO:0000256" key="1">
    <source>
        <dbReference type="ARBA" id="ARBA00001971"/>
    </source>
</evidence>
<dbReference type="EMBL" id="CAJMXA010002693">
    <property type="protein sequence ID" value="CAE6486135.1"/>
    <property type="molecule type" value="Genomic_DNA"/>
</dbReference>
<evidence type="ECO:0000313" key="12">
    <source>
        <dbReference type="EMBL" id="CAE6486135.1"/>
    </source>
</evidence>